<reference evidence="2" key="2">
    <citation type="journal article" date="2023" name="IMA Fungus">
        <title>Comparative genomic study of the Penicillium genus elucidates a diverse pangenome and 15 lateral gene transfer events.</title>
        <authorList>
            <person name="Petersen C."/>
            <person name="Sorensen T."/>
            <person name="Nielsen M.R."/>
            <person name="Sondergaard T.E."/>
            <person name="Sorensen J.L."/>
            <person name="Fitzpatrick D.A."/>
            <person name="Frisvad J.C."/>
            <person name="Nielsen K.L."/>
        </authorList>
    </citation>
    <scope>NUCLEOTIDE SEQUENCE</scope>
    <source>
        <strain evidence="2">IBT 35673</strain>
    </source>
</reference>
<evidence type="ECO:0000313" key="3">
    <source>
        <dbReference type="Proteomes" id="UP001147695"/>
    </source>
</evidence>
<dbReference type="Proteomes" id="UP001147695">
    <property type="component" value="Unassembled WGS sequence"/>
</dbReference>
<organism evidence="2 3">
    <name type="scientific">Penicillium brevicompactum</name>
    <dbReference type="NCBI Taxonomy" id="5074"/>
    <lineage>
        <taxon>Eukaryota</taxon>
        <taxon>Fungi</taxon>
        <taxon>Dikarya</taxon>
        <taxon>Ascomycota</taxon>
        <taxon>Pezizomycotina</taxon>
        <taxon>Eurotiomycetes</taxon>
        <taxon>Eurotiomycetidae</taxon>
        <taxon>Eurotiales</taxon>
        <taxon>Aspergillaceae</taxon>
        <taxon>Penicillium</taxon>
    </lineage>
</organism>
<feature type="compositionally biased region" description="Acidic residues" evidence="1">
    <location>
        <begin position="63"/>
        <end position="73"/>
    </location>
</feature>
<evidence type="ECO:0000256" key="1">
    <source>
        <dbReference type="SAM" id="MobiDB-lite"/>
    </source>
</evidence>
<gene>
    <name evidence="2" type="ORF">N7452_009904</name>
</gene>
<reference evidence="2" key="1">
    <citation type="submission" date="2022-12" db="EMBL/GenBank/DDBJ databases">
        <authorList>
            <person name="Petersen C."/>
        </authorList>
    </citation>
    <scope>NUCLEOTIDE SEQUENCE</scope>
    <source>
        <strain evidence="2">IBT 35673</strain>
    </source>
</reference>
<proteinExistence type="predicted"/>
<comment type="caution">
    <text evidence="2">The sequence shown here is derived from an EMBL/GenBank/DDBJ whole genome shotgun (WGS) entry which is preliminary data.</text>
</comment>
<dbReference type="OrthoDB" id="4357148at2759"/>
<dbReference type="AlphaFoldDB" id="A0A9W9QAR3"/>
<name>A0A9W9QAR3_PENBR</name>
<feature type="region of interest" description="Disordered" evidence="1">
    <location>
        <begin position="34"/>
        <end position="73"/>
    </location>
</feature>
<sequence length="73" mass="7957">MSAANDIVEDEFDFEAEDAEYEDGNAQLGVAEEDQGIDQSNVIQGDNLRHAKPQTSNGYNEGPSEDDLPQEAL</sequence>
<protein>
    <submittedName>
        <fullName evidence="2">Uncharacterized protein</fullName>
    </submittedName>
</protein>
<dbReference type="EMBL" id="JAPZBQ010000005">
    <property type="protein sequence ID" value="KAJ5329514.1"/>
    <property type="molecule type" value="Genomic_DNA"/>
</dbReference>
<accession>A0A9W9QAR3</accession>
<evidence type="ECO:0000313" key="2">
    <source>
        <dbReference type="EMBL" id="KAJ5329514.1"/>
    </source>
</evidence>